<proteinExistence type="predicted"/>
<name>A0A101HK77_9BACT</name>
<reference evidence="2" key="1">
    <citation type="journal article" date="2015" name="MBio">
        <title>Genome-Resolved Metagenomic Analysis Reveals Roles for Candidate Phyla and Other Microbial Community Members in Biogeochemical Transformations in Oil Reservoirs.</title>
        <authorList>
            <person name="Hu P."/>
            <person name="Tom L."/>
            <person name="Singh A."/>
            <person name="Thomas B.C."/>
            <person name="Baker B.J."/>
            <person name="Piceno Y.M."/>
            <person name="Andersen G.L."/>
            <person name="Banfield J.F."/>
        </authorList>
    </citation>
    <scope>NUCLEOTIDE SEQUENCE [LARGE SCALE GENOMIC DNA]</scope>
</reference>
<evidence type="ECO:0000313" key="2">
    <source>
        <dbReference type="Proteomes" id="UP000054092"/>
    </source>
</evidence>
<dbReference type="Proteomes" id="UP000054092">
    <property type="component" value="Unassembled WGS sequence"/>
</dbReference>
<accession>A0A101HK77</accession>
<dbReference type="PATRIC" id="fig|1184387.3.peg.176"/>
<dbReference type="EMBL" id="LGGP01000388">
    <property type="protein sequence ID" value="KUK78323.1"/>
    <property type="molecule type" value="Genomic_DNA"/>
</dbReference>
<comment type="caution">
    <text evidence="1">The sequence shown here is derived from an EMBL/GenBank/DDBJ whole genome shotgun (WGS) entry which is preliminary data.</text>
</comment>
<gene>
    <name evidence="1" type="ORF">XD94_1759</name>
</gene>
<sequence length="94" mass="10492">MAAGNVIMFYSGGASETAAFNIEQHIVYNYRGSFCLDSSCRELFGMISNDREIHINTWTSERGIDFAGSVTKNTMSGTFTIFDLDEGTWEATKR</sequence>
<evidence type="ECO:0000313" key="1">
    <source>
        <dbReference type="EMBL" id="KUK78323.1"/>
    </source>
</evidence>
<organism evidence="1 2">
    <name type="scientific">Mesotoga prima</name>
    <dbReference type="NCBI Taxonomy" id="1184387"/>
    <lineage>
        <taxon>Bacteria</taxon>
        <taxon>Thermotogati</taxon>
        <taxon>Thermotogota</taxon>
        <taxon>Thermotogae</taxon>
        <taxon>Kosmotogales</taxon>
        <taxon>Kosmotogaceae</taxon>
        <taxon>Mesotoga</taxon>
    </lineage>
</organism>
<protein>
    <submittedName>
        <fullName evidence="1">Uncharacterized protein</fullName>
    </submittedName>
</protein>
<dbReference type="AlphaFoldDB" id="A0A101HK77"/>